<proteinExistence type="predicted"/>
<protein>
    <recommendedName>
        <fullName evidence="3">DUF3379 domain-containing protein</fullName>
    </recommendedName>
</protein>
<keyword evidence="2" id="KW-1185">Reference proteome</keyword>
<dbReference type="RefSeq" id="WP_162558566.1">
    <property type="nucleotide sequence ID" value="NZ_CP029347.1"/>
</dbReference>
<dbReference type="EMBL" id="CP029347">
    <property type="protein sequence ID" value="AWL12402.1"/>
    <property type="molecule type" value="Genomic_DNA"/>
</dbReference>
<dbReference type="Proteomes" id="UP000245728">
    <property type="component" value="Chromosome"/>
</dbReference>
<evidence type="ECO:0000313" key="1">
    <source>
        <dbReference type="EMBL" id="AWL12402.1"/>
    </source>
</evidence>
<dbReference type="AlphaFoldDB" id="A0A2S2E4G4"/>
<reference evidence="1 2" key="1">
    <citation type="submission" date="2018-05" db="EMBL/GenBank/DDBJ databases">
        <title>Salinimonas sp. HMF8227 Genome sequencing and assembly.</title>
        <authorList>
            <person name="Kang H."/>
            <person name="Kang J."/>
            <person name="Cha I."/>
            <person name="Kim H."/>
            <person name="Joh K."/>
        </authorList>
    </citation>
    <scope>NUCLEOTIDE SEQUENCE [LARGE SCALE GENOMIC DNA]</scope>
    <source>
        <strain evidence="1 2">HMF8227</strain>
    </source>
</reference>
<name>A0A2S2E4G4_9ALTE</name>
<evidence type="ECO:0008006" key="3">
    <source>
        <dbReference type="Google" id="ProtNLM"/>
    </source>
</evidence>
<organism evidence="1 2">
    <name type="scientific">Saliniradius amylolyticus</name>
    <dbReference type="NCBI Taxonomy" id="2183582"/>
    <lineage>
        <taxon>Bacteria</taxon>
        <taxon>Pseudomonadati</taxon>
        <taxon>Pseudomonadota</taxon>
        <taxon>Gammaproteobacteria</taxon>
        <taxon>Alteromonadales</taxon>
        <taxon>Alteromonadaceae</taxon>
        <taxon>Saliniradius</taxon>
    </lineage>
</organism>
<sequence>MDELEFRRTIYADPHSQDPALIKAASEDPKRQQFWQEVKSLDNKVDRALEVDVPEGLSERLIWRQSMQVDRQSQRRHRWHIAVAASVAFFLGVTVTQWQNRVSSNLGDHALAHVRHETQALDINERVSPAQVNAKLASFGGQFSEAIGQLTFANFCTFEGLTSLHLILPAAEGERVTVFIVPHSEAHQAPARFADNQFQGRTLAFSTAEVLVVGEHPKAVEEVEQKVRQSLSFRT</sequence>
<dbReference type="KEGG" id="salh:HMF8227_01932"/>
<evidence type="ECO:0000313" key="2">
    <source>
        <dbReference type="Proteomes" id="UP000245728"/>
    </source>
</evidence>
<dbReference type="InterPro" id="IPR021806">
    <property type="entry name" value="DUF3379"/>
</dbReference>
<dbReference type="Pfam" id="PF11859">
    <property type="entry name" value="DUF3379"/>
    <property type="match status" value="1"/>
</dbReference>
<gene>
    <name evidence="1" type="ORF">HMF8227_01932</name>
</gene>
<accession>A0A2S2E4G4</accession>